<keyword evidence="4" id="KW-0479">Metal-binding</keyword>
<evidence type="ECO:0000256" key="2">
    <source>
        <dbReference type="ARBA" id="ARBA00006676"/>
    </source>
</evidence>
<evidence type="ECO:0000256" key="6">
    <source>
        <dbReference type="ARBA" id="ARBA00022833"/>
    </source>
</evidence>
<dbReference type="GeneID" id="92858214"/>
<dbReference type="InterPro" id="IPR001365">
    <property type="entry name" value="A_deaminase_dom"/>
</dbReference>
<evidence type="ECO:0000313" key="10">
    <source>
        <dbReference type="Proteomes" id="UP000226191"/>
    </source>
</evidence>
<evidence type="ECO:0000313" key="8">
    <source>
        <dbReference type="EMBL" id="AXM07157.1"/>
    </source>
</evidence>
<dbReference type="PANTHER" id="PTHR11409">
    <property type="entry name" value="ADENOSINE DEAMINASE"/>
    <property type="match status" value="1"/>
</dbReference>
<accession>A0A2B7I2Q9</accession>
<evidence type="ECO:0000256" key="1">
    <source>
        <dbReference type="ARBA" id="ARBA00001947"/>
    </source>
</evidence>
<dbReference type="NCBIfam" id="NF006847">
    <property type="entry name" value="PRK09358.1-2"/>
    <property type="match status" value="1"/>
</dbReference>
<dbReference type="InterPro" id="IPR006330">
    <property type="entry name" value="Ado/ade_deaminase"/>
</dbReference>
<comment type="cofactor">
    <cofactor evidence="1">
        <name>Zn(2+)</name>
        <dbReference type="ChEBI" id="CHEBI:29105"/>
    </cofactor>
</comment>
<comment type="similarity">
    <text evidence="2">Belongs to the metallo-dependent hydrolases superfamily. Adenosine and AMP deaminases family.</text>
</comment>
<dbReference type="GO" id="GO:0043103">
    <property type="term" value="P:hypoxanthine salvage"/>
    <property type="evidence" value="ECO:0007669"/>
    <property type="project" value="TreeGrafter"/>
</dbReference>
<gene>
    <name evidence="9" type="ORF">B1B09_12425</name>
    <name evidence="8" type="ORF">DXN06_08450</name>
</gene>
<feature type="domain" description="Adenosine deaminase" evidence="7">
    <location>
        <begin position="10"/>
        <end position="337"/>
    </location>
</feature>
<dbReference type="InterPro" id="IPR032466">
    <property type="entry name" value="Metal_Hydrolase"/>
</dbReference>
<dbReference type="GO" id="GO:0004000">
    <property type="term" value="F:adenosine deaminase activity"/>
    <property type="evidence" value="ECO:0007669"/>
    <property type="project" value="TreeGrafter"/>
</dbReference>
<dbReference type="RefSeq" id="WP_002519568.1">
    <property type="nucleotide sequence ID" value="NZ_AP019664.1"/>
</dbReference>
<dbReference type="NCBIfam" id="TIGR01430">
    <property type="entry name" value="aden_deam"/>
    <property type="match status" value="1"/>
</dbReference>
<evidence type="ECO:0000256" key="3">
    <source>
        <dbReference type="ARBA" id="ARBA00012784"/>
    </source>
</evidence>
<dbReference type="GO" id="GO:0005829">
    <property type="term" value="C:cytosol"/>
    <property type="evidence" value="ECO:0007669"/>
    <property type="project" value="TreeGrafter"/>
</dbReference>
<dbReference type="PANTHER" id="PTHR11409:SF43">
    <property type="entry name" value="ADENOSINE DEAMINASE"/>
    <property type="match status" value="1"/>
</dbReference>
<dbReference type="Gene3D" id="3.20.20.140">
    <property type="entry name" value="Metal-dependent hydrolases"/>
    <property type="match status" value="1"/>
</dbReference>
<dbReference type="GO" id="GO:0046872">
    <property type="term" value="F:metal ion binding"/>
    <property type="evidence" value="ECO:0007669"/>
    <property type="project" value="UniProtKB-KW"/>
</dbReference>
<dbReference type="Proteomes" id="UP000226191">
    <property type="component" value="Unassembled WGS sequence"/>
</dbReference>
<dbReference type="EC" id="3.5.4.4" evidence="3"/>
<evidence type="ECO:0000313" key="9">
    <source>
        <dbReference type="EMBL" id="PGF31427.1"/>
    </source>
</evidence>
<evidence type="ECO:0000259" key="7">
    <source>
        <dbReference type="Pfam" id="PF00962"/>
    </source>
</evidence>
<reference evidence="9 10" key="1">
    <citation type="submission" date="2017-02" db="EMBL/GenBank/DDBJ databases">
        <title>Prevalence of linear plasmids in Cutibacterium acnes isolates obtained from cancerous prostatic tissue.</title>
        <authorList>
            <person name="Davidsson S."/>
            <person name="Bruggemann H."/>
        </authorList>
    </citation>
    <scope>NUCLEOTIDE SEQUENCE [LARGE SCALE GENOMIC DNA]</scope>
    <source>
        <strain evidence="9 10">11-78</strain>
    </source>
</reference>
<evidence type="ECO:0000256" key="4">
    <source>
        <dbReference type="ARBA" id="ARBA00022723"/>
    </source>
</evidence>
<dbReference type="AlphaFoldDB" id="A0A2B7I2Q9"/>
<evidence type="ECO:0000313" key="11">
    <source>
        <dbReference type="Proteomes" id="UP000256621"/>
    </source>
</evidence>
<dbReference type="Pfam" id="PF00962">
    <property type="entry name" value="A_deaminase"/>
    <property type="match status" value="1"/>
</dbReference>
<sequence>MDSAEAMNLPKVVLHDHLDGGLRPATVLELAAQRGRPVPAQTPEDLATWFFESADSGSLARYLDAFTETIALMQDADSLRRVAREFVVDMATDGVIYAEARWAPQQHLTGGLSAAEAVEAVQVGLVDGMESASLSGTTIIARQILCLMRHLDVPEDVVDLAVNHAPGVVGVDVAGPEDGFPLAPFTNALTRVQAAGIHLTVHAGEAAGPESILDALNHGAERLGHGVRIIEDRDESGWGPTAQQVLSNQVPLEVCPTSNTQTGICRKVAEHPLSTLWSTGFNITVSCDNRLMSRTTTSREISLVSQALCWNRDDALAAQRNALQAAFCSQDDKQSLVPLLV</sequence>
<name>A0A2B7I2Q9_CUTAC</name>
<protein>
    <recommendedName>
        <fullName evidence="3">adenosine deaminase</fullName>
        <ecNumber evidence="3">3.5.4.4</ecNumber>
    </recommendedName>
</protein>
<evidence type="ECO:0000256" key="5">
    <source>
        <dbReference type="ARBA" id="ARBA00022801"/>
    </source>
</evidence>
<keyword evidence="5 8" id="KW-0378">Hydrolase</keyword>
<keyword evidence="6" id="KW-0862">Zinc</keyword>
<reference evidence="8 11" key="2">
    <citation type="submission" date="2018-08" db="EMBL/GenBank/DDBJ databases">
        <title>Genome sequencing of Cutibacterium acnes KCOM 1315.</title>
        <authorList>
            <person name="Kook J.-K."/>
            <person name="Park S.-N."/>
            <person name="Lim Y.K."/>
        </authorList>
    </citation>
    <scope>NUCLEOTIDE SEQUENCE [LARGE SCALE GENOMIC DNA]</scope>
    <source>
        <strain evidence="8 11">KCOM 1315</strain>
    </source>
</reference>
<proteinExistence type="inferred from homology"/>
<dbReference type="Proteomes" id="UP000256621">
    <property type="component" value="Chromosome"/>
</dbReference>
<dbReference type="OrthoDB" id="9779574at2"/>
<dbReference type="EMBL" id="MVCE01000010">
    <property type="protein sequence ID" value="PGF31427.1"/>
    <property type="molecule type" value="Genomic_DNA"/>
</dbReference>
<dbReference type="SUPFAM" id="SSF51556">
    <property type="entry name" value="Metallo-dependent hydrolases"/>
    <property type="match status" value="1"/>
</dbReference>
<dbReference type="EMBL" id="CP031442">
    <property type="protein sequence ID" value="AXM07157.1"/>
    <property type="molecule type" value="Genomic_DNA"/>
</dbReference>
<organism evidence="9 10">
    <name type="scientific">Cutibacterium acnes</name>
    <name type="common">Propionibacterium acnes</name>
    <dbReference type="NCBI Taxonomy" id="1747"/>
    <lineage>
        <taxon>Bacteria</taxon>
        <taxon>Bacillati</taxon>
        <taxon>Actinomycetota</taxon>
        <taxon>Actinomycetes</taxon>
        <taxon>Propionibacteriales</taxon>
        <taxon>Propionibacteriaceae</taxon>
        <taxon>Cutibacterium</taxon>
    </lineage>
</organism>
<dbReference type="GO" id="GO:0046103">
    <property type="term" value="P:inosine biosynthetic process"/>
    <property type="evidence" value="ECO:0007669"/>
    <property type="project" value="TreeGrafter"/>
</dbReference>
<dbReference type="GO" id="GO:0006154">
    <property type="term" value="P:adenosine catabolic process"/>
    <property type="evidence" value="ECO:0007669"/>
    <property type="project" value="TreeGrafter"/>
</dbReference>